<dbReference type="SUPFAM" id="SSF48452">
    <property type="entry name" value="TPR-like"/>
    <property type="match status" value="1"/>
</dbReference>
<keyword evidence="1" id="KW-0812">Transmembrane</keyword>
<feature type="transmembrane region" description="Helical" evidence="1">
    <location>
        <begin position="330"/>
        <end position="350"/>
    </location>
</feature>
<dbReference type="OrthoDB" id="1044679at2"/>
<feature type="domain" description="DUF6377" evidence="2">
    <location>
        <begin position="255"/>
        <end position="494"/>
    </location>
</feature>
<dbReference type="EMBL" id="SODV01000001">
    <property type="protein sequence ID" value="TDX00818.1"/>
    <property type="molecule type" value="Genomic_DNA"/>
</dbReference>
<proteinExistence type="predicted"/>
<name>A0A4R8DSI9_9BACT</name>
<dbReference type="InterPro" id="IPR011990">
    <property type="entry name" value="TPR-like_helical_dom_sf"/>
</dbReference>
<dbReference type="AlphaFoldDB" id="A0A4R8DSI9"/>
<dbReference type="Proteomes" id="UP000294498">
    <property type="component" value="Unassembled WGS sequence"/>
</dbReference>
<evidence type="ECO:0000256" key="1">
    <source>
        <dbReference type="SAM" id="Phobius"/>
    </source>
</evidence>
<evidence type="ECO:0000313" key="4">
    <source>
        <dbReference type="Proteomes" id="UP000294498"/>
    </source>
</evidence>
<dbReference type="RefSeq" id="WP_133992832.1">
    <property type="nucleotide sequence ID" value="NZ_SODV01000001.1"/>
</dbReference>
<reference evidence="3 4" key="1">
    <citation type="submission" date="2019-03" db="EMBL/GenBank/DDBJ databases">
        <title>Genomic Encyclopedia of Type Strains, Phase IV (KMG-IV): sequencing the most valuable type-strain genomes for metagenomic binning, comparative biology and taxonomic classification.</title>
        <authorList>
            <person name="Goeker M."/>
        </authorList>
    </citation>
    <scope>NUCLEOTIDE SEQUENCE [LARGE SCALE GENOMIC DNA]</scope>
    <source>
        <strain evidence="3 4">DSM 100059</strain>
    </source>
</reference>
<keyword evidence="4" id="KW-1185">Reference proteome</keyword>
<dbReference type="InterPro" id="IPR045957">
    <property type="entry name" value="DUF6377"/>
</dbReference>
<evidence type="ECO:0000259" key="2">
    <source>
        <dbReference type="Pfam" id="PF19904"/>
    </source>
</evidence>
<sequence length="532" mass="60654">MKRFTTGLLLVLFLNNVLGSPVRDSLLAALDKAIAASPAYDQQKLKTITGLENALHDGITLGERYDIYLQLFNEYKSFTYDSAYAYARKLTTVAYAMKDPARITYARIKLGFTLVSSGLFKETFDSLHTLDARGAPDSIRAEFYSLMGRYYYDLGDFDNDSYYTGAYNQMGSLYMDSALQLYQTNSFDFSYFRGLQALKGGRIDEASASFKRIIGRQGLAPHQVALVASTLADIYIRKGETDSAIDLLIRAAIADIQSSTKETSAILNLAEQLFKKGDVRNASIYIERAMKEAVFYGARQRKIQAGAILPIIEDEKIAAVEGQRKVLIEYASVVTFLLLVVVALAIIIFLQVRKLRVAQRALSEAHARTQEINHQLLEANKIKEEYIGYFFNVNSDYFTKVEKFKKAIEQKLSDRKFEDIRFLAGNINLKKEKEDLLQHFDKVFLKLFPHFVEDFNALFKPEDRIHLKEGELLNTDLRIFALIRMGISDNEKIAKILEYSVNTIYTYKTRIRNRSLVPNETFEEKVMQIKAL</sequence>
<protein>
    <recommendedName>
        <fullName evidence="2">DUF6377 domain-containing protein</fullName>
    </recommendedName>
</protein>
<dbReference type="Pfam" id="PF19904">
    <property type="entry name" value="DUF6377"/>
    <property type="match status" value="1"/>
</dbReference>
<gene>
    <name evidence="3" type="ORF">EDB95_1847</name>
</gene>
<comment type="caution">
    <text evidence="3">The sequence shown here is derived from an EMBL/GenBank/DDBJ whole genome shotgun (WGS) entry which is preliminary data.</text>
</comment>
<dbReference type="Gene3D" id="1.25.40.10">
    <property type="entry name" value="Tetratricopeptide repeat domain"/>
    <property type="match status" value="1"/>
</dbReference>
<accession>A0A4R8DSI9</accession>
<keyword evidence="1" id="KW-0472">Membrane</keyword>
<keyword evidence="1" id="KW-1133">Transmembrane helix</keyword>
<evidence type="ECO:0000313" key="3">
    <source>
        <dbReference type="EMBL" id="TDX00818.1"/>
    </source>
</evidence>
<organism evidence="3 4">
    <name type="scientific">Dinghuibacter silviterrae</name>
    <dbReference type="NCBI Taxonomy" id="1539049"/>
    <lineage>
        <taxon>Bacteria</taxon>
        <taxon>Pseudomonadati</taxon>
        <taxon>Bacteroidota</taxon>
        <taxon>Chitinophagia</taxon>
        <taxon>Chitinophagales</taxon>
        <taxon>Chitinophagaceae</taxon>
        <taxon>Dinghuibacter</taxon>
    </lineage>
</organism>